<evidence type="ECO:0000313" key="2">
    <source>
        <dbReference type="Proteomes" id="UP000613580"/>
    </source>
</evidence>
<keyword evidence="2" id="KW-1185">Reference proteome</keyword>
<protein>
    <submittedName>
        <fullName evidence="1">Uncharacterized protein</fullName>
    </submittedName>
</protein>
<reference evidence="1" key="1">
    <citation type="submission" date="2020-05" db="EMBL/GenBank/DDBJ databases">
        <title>Mycena genomes resolve the evolution of fungal bioluminescence.</title>
        <authorList>
            <person name="Tsai I.J."/>
        </authorList>
    </citation>
    <scope>NUCLEOTIDE SEQUENCE</scope>
    <source>
        <strain evidence="1">110903Hualien_Pintung</strain>
    </source>
</reference>
<dbReference type="EMBL" id="JACAZE010000002">
    <property type="protein sequence ID" value="KAF7320654.1"/>
    <property type="molecule type" value="Genomic_DNA"/>
</dbReference>
<evidence type="ECO:0000313" key="1">
    <source>
        <dbReference type="EMBL" id="KAF7320654.1"/>
    </source>
</evidence>
<sequence length="181" mass="20083">MSTASRQAKRKADDVADLNTNVSTFKKSGTRKITFSMTDDAGTASSSMTTLLEPPARLSQLPLLSDPEADIVMEDISPAEKPKPNRNPYAAFRTVVRVYNYLSIKKRAGQMHDIDQILSHRPVGNLLGMVSCMPRAWIQLRSSCYFNPTTSLALEFDHRLKAAKEALMMTVQAVGFGSWEN</sequence>
<comment type="caution">
    <text evidence="1">The sequence shown here is derived from an EMBL/GenBank/DDBJ whole genome shotgun (WGS) entry which is preliminary data.</text>
</comment>
<dbReference type="AlphaFoldDB" id="A0A8H6WJ96"/>
<organism evidence="1 2">
    <name type="scientific">Mycena chlorophos</name>
    <name type="common">Agaric fungus</name>
    <name type="synonym">Agaricus chlorophos</name>
    <dbReference type="NCBI Taxonomy" id="658473"/>
    <lineage>
        <taxon>Eukaryota</taxon>
        <taxon>Fungi</taxon>
        <taxon>Dikarya</taxon>
        <taxon>Basidiomycota</taxon>
        <taxon>Agaricomycotina</taxon>
        <taxon>Agaricomycetes</taxon>
        <taxon>Agaricomycetidae</taxon>
        <taxon>Agaricales</taxon>
        <taxon>Marasmiineae</taxon>
        <taxon>Mycenaceae</taxon>
        <taxon>Mycena</taxon>
    </lineage>
</organism>
<dbReference type="Proteomes" id="UP000613580">
    <property type="component" value="Unassembled WGS sequence"/>
</dbReference>
<accession>A0A8H6WJ96</accession>
<name>A0A8H6WJ96_MYCCL</name>
<dbReference type="OrthoDB" id="2945077at2759"/>
<gene>
    <name evidence="1" type="ORF">HMN09_00150200</name>
</gene>
<proteinExistence type="predicted"/>